<feature type="region of interest" description="Disordered" evidence="2">
    <location>
        <begin position="1"/>
        <end position="26"/>
    </location>
</feature>
<feature type="coiled-coil region" evidence="1">
    <location>
        <begin position="731"/>
        <end position="772"/>
    </location>
</feature>
<dbReference type="GO" id="GO:0005802">
    <property type="term" value="C:trans-Golgi network"/>
    <property type="evidence" value="ECO:0007669"/>
    <property type="project" value="TreeGrafter"/>
</dbReference>
<feature type="compositionally biased region" description="Acidic residues" evidence="2">
    <location>
        <begin position="88"/>
        <end position="98"/>
    </location>
</feature>
<feature type="region of interest" description="Disordered" evidence="2">
    <location>
        <begin position="662"/>
        <end position="727"/>
    </location>
</feature>
<evidence type="ECO:0000313" key="3">
    <source>
        <dbReference type="EMBL" id="KAK7789448.1"/>
    </source>
</evidence>
<feature type="compositionally biased region" description="Polar residues" evidence="2">
    <location>
        <begin position="137"/>
        <end position="149"/>
    </location>
</feature>
<evidence type="ECO:0000256" key="2">
    <source>
        <dbReference type="SAM" id="MobiDB-lite"/>
    </source>
</evidence>
<keyword evidence="4" id="KW-1185">Reference proteome</keyword>
<evidence type="ECO:0000256" key="1">
    <source>
        <dbReference type="SAM" id="Coils"/>
    </source>
</evidence>
<dbReference type="GO" id="GO:0031267">
    <property type="term" value="F:small GTPase binding"/>
    <property type="evidence" value="ECO:0007669"/>
    <property type="project" value="TreeGrafter"/>
</dbReference>
<feature type="compositionally biased region" description="Polar residues" evidence="2">
    <location>
        <begin position="120"/>
        <end position="130"/>
    </location>
</feature>
<comment type="caution">
    <text evidence="3">The sequence shown here is derived from an EMBL/GenBank/DDBJ whole genome shotgun (WGS) entry which is preliminary data.</text>
</comment>
<feature type="compositionally biased region" description="Low complexity" evidence="2">
    <location>
        <begin position="670"/>
        <end position="695"/>
    </location>
</feature>
<gene>
    <name evidence="3" type="ORF">R5R35_005377</name>
</gene>
<dbReference type="EMBL" id="JAZDUA010000755">
    <property type="protein sequence ID" value="KAK7789448.1"/>
    <property type="molecule type" value="Genomic_DNA"/>
</dbReference>
<dbReference type="PANTHER" id="PTHR18911:SF5">
    <property type="entry name" value="COILED-COIL DOMAIN-CONTAINING PROTEIN 186"/>
    <property type="match status" value="1"/>
</dbReference>
<dbReference type="GO" id="GO:0099518">
    <property type="term" value="P:vesicle cytoskeletal trafficking"/>
    <property type="evidence" value="ECO:0007669"/>
    <property type="project" value="TreeGrafter"/>
</dbReference>
<feature type="compositionally biased region" description="Basic and acidic residues" evidence="2">
    <location>
        <begin position="72"/>
        <end position="87"/>
    </location>
</feature>
<evidence type="ECO:0008006" key="5">
    <source>
        <dbReference type="Google" id="ProtNLM"/>
    </source>
</evidence>
<feature type="compositionally biased region" description="Polar residues" evidence="2">
    <location>
        <begin position="698"/>
        <end position="727"/>
    </location>
</feature>
<reference evidence="3 4" key="1">
    <citation type="submission" date="2024-03" db="EMBL/GenBank/DDBJ databases">
        <title>The genome assembly and annotation of the cricket Gryllus longicercus Weissman &amp; Gray.</title>
        <authorList>
            <person name="Szrajer S."/>
            <person name="Gray D."/>
            <person name="Ylla G."/>
        </authorList>
    </citation>
    <scope>NUCLEOTIDE SEQUENCE [LARGE SCALE GENOMIC DNA]</scope>
    <source>
        <strain evidence="3">DAG 2021-001</strain>
        <tissue evidence="3">Whole body minus gut</tissue>
    </source>
</reference>
<sequence>MSASDSEGVFSQSDAPTVLEDAASASSCHEIAAENSPDIKRCVDTYDDCKSECSSNSNVSEISNLSLTDTEAETHNAKKKEQERDKDDLLEDSMEEESGNPQQENNTLFAKALISQDDNVTLGSQSNSGSVLKMDSSALQENTSPELENLHSRTTPNGFSDSILHHPAYKTLIQEITHFKEQVKVLQNEITRLECENQRLEADRSHEIYVVQLETLEKTIAQQQNEIQKITLESRQQAEIATKSYNQMKKDLEGKLQKLTKDYDSVNADKDSMVMSYVVSEKKVMDLQKAKEGLEKKLKESVKEREILVGKMKSAAGEKARICQMLDNKCHELTSVQKENEKMKDDLNSLEIKLKWVQNKLKTETETHKETQRKVEKLVQKLQECREETEQVRHDCQETMRAFQESEDNKAYTFALQLKEQQAKLIMERHEREGKEETYKQLLQEVDNLKKKNHVIIEENNILSVKVQNLEKERLEYEQNVSKYKRSTDKQHQDIVDLQNQVTEMEALKMQLQHGQEKVVASQAEVERLRNSNEELLQEMAMCREREAELLDFTQKLTEKNVRLQSEFSATEAKAQQLEYEQGPLQRRQNELEAEVVFLKEELQKEQQQRLEESSLLARHLAERTNHAENLARQVEDLQGEIEVIRRKDATRIKELTRELQQYRKKEASNETSSSSNSLNQASRTSSSSSLNTLADGNHNNTNGHKISEINSASDQHSNSFQVSTSIEPDRQMLIERIVQLQRSNARQQEKIEFLEEHSNQLTSELQKKKRIVQNYILREREGALTSETMDQNKLAYIGAERQKSKAEVVKHGGIMASLYGSKVADSSITLELSLEINKKLQAVLEDTLLKNITLKENIDTLGTEIARLTMQKNKQDVYR</sequence>
<accession>A0AAN9V450</accession>
<name>A0AAN9V450_9ORTH</name>
<keyword evidence="1" id="KW-0175">Coiled coil</keyword>
<organism evidence="3 4">
    <name type="scientific">Gryllus longicercus</name>
    <dbReference type="NCBI Taxonomy" id="2509291"/>
    <lineage>
        <taxon>Eukaryota</taxon>
        <taxon>Metazoa</taxon>
        <taxon>Ecdysozoa</taxon>
        <taxon>Arthropoda</taxon>
        <taxon>Hexapoda</taxon>
        <taxon>Insecta</taxon>
        <taxon>Pterygota</taxon>
        <taxon>Neoptera</taxon>
        <taxon>Polyneoptera</taxon>
        <taxon>Orthoptera</taxon>
        <taxon>Ensifera</taxon>
        <taxon>Gryllidea</taxon>
        <taxon>Grylloidea</taxon>
        <taxon>Gryllidae</taxon>
        <taxon>Gryllinae</taxon>
        <taxon>Gryllus</taxon>
    </lineage>
</organism>
<feature type="coiled-coil region" evidence="1">
    <location>
        <begin position="169"/>
        <end position="395"/>
    </location>
</feature>
<feature type="compositionally biased region" description="Polar residues" evidence="2">
    <location>
        <begin position="1"/>
        <end position="15"/>
    </location>
</feature>
<dbReference type="InterPro" id="IPR038830">
    <property type="entry name" value="CCDC186"/>
</dbReference>
<dbReference type="AlphaFoldDB" id="A0AAN9V450"/>
<feature type="compositionally biased region" description="Polar residues" evidence="2">
    <location>
        <begin position="52"/>
        <end position="69"/>
    </location>
</feature>
<protein>
    <recommendedName>
        <fullName evidence="5">Coiled-coil domain-containing protein 186</fullName>
    </recommendedName>
</protein>
<proteinExistence type="predicted"/>
<dbReference type="PANTHER" id="PTHR18911">
    <property type="entry name" value="CTCL TUMOR ANTIGEN HD-CL-01"/>
    <property type="match status" value="1"/>
</dbReference>
<feature type="region of interest" description="Disordered" evidence="2">
    <location>
        <begin position="50"/>
        <end position="104"/>
    </location>
</feature>
<feature type="region of interest" description="Disordered" evidence="2">
    <location>
        <begin position="120"/>
        <end position="149"/>
    </location>
</feature>
<evidence type="ECO:0000313" key="4">
    <source>
        <dbReference type="Proteomes" id="UP001378592"/>
    </source>
</evidence>
<dbReference type="Proteomes" id="UP001378592">
    <property type="component" value="Unassembled WGS sequence"/>
</dbReference>